<name>A0AB39TT23_9ACTN</name>
<dbReference type="RefSeq" id="WP_369184743.1">
    <property type="nucleotide sequence ID" value="NZ_CP163445.1"/>
</dbReference>
<feature type="domain" description="DUF397" evidence="1">
    <location>
        <begin position="25"/>
        <end position="68"/>
    </location>
</feature>
<dbReference type="EMBL" id="CP163445">
    <property type="protein sequence ID" value="XDQ82332.1"/>
    <property type="molecule type" value="Genomic_DNA"/>
</dbReference>
<accession>A0AB39TT23</accession>
<dbReference type="Pfam" id="PF04149">
    <property type="entry name" value="DUF397"/>
    <property type="match status" value="1"/>
</dbReference>
<sequence>MTTNLYALPIEGARFERQCGGNLGSENESCVDLARIPGVVDGFVLRDTKPEGGGRELRFDAAELDAFALGWASTRGLTV</sequence>
<dbReference type="InterPro" id="IPR007278">
    <property type="entry name" value="DUF397"/>
</dbReference>
<evidence type="ECO:0000259" key="1">
    <source>
        <dbReference type="Pfam" id="PF04149"/>
    </source>
</evidence>
<gene>
    <name evidence="2" type="ORF">AB2U05_29540</name>
</gene>
<evidence type="ECO:0000313" key="2">
    <source>
        <dbReference type="EMBL" id="XDQ82332.1"/>
    </source>
</evidence>
<protein>
    <submittedName>
        <fullName evidence="2">DUF397 domain-containing protein</fullName>
    </submittedName>
</protein>
<reference evidence="2" key="1">
    <citation type="submission" date="2024-07" db="EMBL/GenBank/DDBJ databases">
        <authorList>
            <person name="Yu S.T."/>
        </authorList>
    </citation>
    <scope>NUCLEOTIDE SEQUENCE</scope>
    <source>
        <strain evidence="2">Y1</strain>
    </source>
</reference>
<organism evidence="2">
    <name type="scientific">Streptomyces sp. Y1</name>
    <dbReference type="NCBI Taxonomy" id="3238634"/>
    <lineage>
        <taxon>Bacteria</taxon>
        <taxon>Bacillati</taxon>
        <taxon>Actinomycetota</taxon>
        <taxon>Actinomycetes</taxon>
        <taxon>Kitasatosporales</taxon>
        <taxon>Streptomycetaceae</taxon>
        <taxon>Streptomyces</taxon>
    </lineage>
</organism>
<proteinExistence type="predicted"/>
<dbReference type="AlphaFoldDB" id="A0AB39TT23"/>